<evidence type="ECO:0000256" key="8">
    <source>
        <dbReference type="ARBA" id="ARBA00022909"/>
    </source>
</evidence>
<dbReference type="EC" id="2.7.6.3" evidence="3"/>
<evidence type="ECO:0000256" key="1">
    <source>
        <dbReference type="ARBA" id="ARBA00000198"/>
    </source>
</evidence>
<dbReference type="AlphaFoldDB" id="A0A1I1ZQP2"/>
<protein>
    <recommendedName>
        <fullName evidence="3">2-amino-4-hydroxy-6-hydroxymethyldihydropteridine diphosphokinase</fullName>
        <ecNumber evidence="3">2.7.6.3</ecNumber>
    </recommendedName>
</protein>
<comment type="catalytic activity">
    <reaction evidence="1">
        <text>6-hydroxymethyl-7,8-dihydropterin + ATP = (7,8-dihydropterin-6-yl)methyl diphosphate + AMP + H(+)</text>
        <dbReference type="Rhea" id="RHEA:11412"/>
        <dbReference type="ChEBI" id="CHEBI:15378"/>
        <dbReference type="ChEBI" id="CHEBI:30616"/>
        <dbReference type="ChEBI" id="CHEBI:44841"/>
        <dbReference type="ChEBI" id="CHEBI:72950"/>
        <dbReference type="ChEBI" id="CHEBI:456215"/>
        <dbReference type="EC" id="2.7.6.3"/>
    </reaction>
</comment>
<reference evidence="10 11" key="1">
    <citation type="submission" date="2016-10" db="EMBL/GenBank/DDBJ databases">
        <authorList>
            <person name="de Groot N.N."/>
        </authorList>
    </citation>
    <scope>NUCLEOTIDE SEQUENCE [LARGE SCALE GENOMIC DNA]</scope>
    <source>
        <strain evidence="10 11">DSM 9236</strain>
    </source>
</reference>
<dbReference type="OrthoDB" id="9808041at2"/>
<dbReference type="Gene3D" id="3.30.70.560">
    <property type="entry name" value="7,8-Dihydro-6-hydroxymethylpterin-pyrophosphokinase HPPK"/>
    <property type="match status" value="1"/>
</dbReference>
<dbReference type="GO" id="GO:0046656">
    <property type="term" value="P:folic acid biosynthetic process"/>
    <property type="evidence" value="ECO:0007669"/>
    <property type="project" value="UniProtKB-KW"/>
</dbReference>
<keyword evidence="11" id="KW-1185">Reference proteome</keyword>
<evidence type="ECO:0000256" key="7">
    <source>
        <dbReference type="ARBA" id="ARBA00022840"/>
    </source>
</evidence>
<evidence type="ECO:0000313" key="11">
    <source>
        <dbReference type="Proteomes" id="UP000198896"/>
    </source>
</evidence>
<dbReference type="Pfam" id="PF01288">
    <property type="entry name" value="HPPK"/>
    <property type="match status" value="1"/>
</dbReference>
<evidence type="ECO:0000256" key="6">
    <source>
        <dbReference type="ARBA" id="ARBA00022777"/>
    </source>
</evidence>
<keyword evidence="7" id="KW-0067">ATP-binding</keyword>
<dbReference type="STRING" id="1123323.SAMN05216245_10474"/>
<dbReference type="EMBL" id="FONL01000004">
    <property type="protein sequence ID" value="SFE33956.1"/>
    <property type="molecule type" value="Genomic_DNA"/>
</dbReference>
<keyword evidence="8" id="KW-0289">Folate biosynthesis</keyword>
<accession>A0A1I1ZQP2</accession>
<evidence type="ECO:0000256" key="3">
    <source>
        <dbReference type="ARBA" id="ARBA00013253"/>
    </source>
</evidence>
<keyword evidence="4" id="KW-0808">Transferase</keyword>
<comment type="pathway">
    <text evidence="2">Cofactor biosynthesis; tetrahydrofolate biosynthesis; 2-amino-4-hydroxy-6-hydroxymethyl-7,8-dihydropteridine diphosphate from 7,8-dihydroneopterin triphosphate: step 4/4.</text>
</comment>
<evidence type="ECO:0000256" key="4">
    <source>
        <dbReference type="ARBA" id="ARBA00022679"/>
    </source>
</evidence>
<dbReference type="PROSITE" id="PS00794">
    <property type="entry name" value="HPPK"/>
    <property type="match status" value="1"/>
</dbReference>
<evidence type="ECO:0000256" key="2">
    <source>
        <dbReference type="ARBA" id="ARBA00005051"/>
    </source>
</evidence>
<keyword evidence="6 10" id="KW-0418">Kinase</keyword>
<dbReference type="PANTHER" id="PTHR43071">
    <property type="entry name" value="2-AMINO-4-HYDROXY-6-HYDROXYMETHYLDIHYDROPTERIDINE PYROPHOSPHOKINASE"/>
    <property type="match status" value="1"/>
</dbReference>
<dbReference type="GO" id="GO:0016301">
    <property type="term" value="F:kinase activity"/>
    <property type="evidence" value="ECO:0007669"/>
    <property type="project" value="UniProtKB-KW"/>
</dbReference>
<dbReference type="GO" id="GO:0005524">
    <property type="term" value="F:ATP binding"/>
    <property type="evidence" value="ECO:0007669"/>
    <property type="project" value="UniProtKB-KW"/>
</dbReference>
<proteinExistence type="predicted"/>
<keyword evidence="5" id="KW-0547">Nucleotide-binding</keyword>
<gene>
    <name evidence="10" type="ORF">SAMN05216245_10474</name>
</gene>
<feature type="domain" description="7,8-dihydro-6-hydroxymethylpterin-pyrophosphokinase" evidence="9">
    <location>
        <begin position="86"/>
        <end position="97"/>
    </location>
</feature>
<dbReference type="PANTHER" id="PTHR43071:SF1">
    <property type="entry name" value="2-AMINO-4-HYDROXY-6-HYDROXYMETHYLDIHYDROPTERIDINE PYROPHOSPHOKINASE"/>
    <property type="match status" value="1"/>
</dbReference>
<evidence type="ECO:0000256" key="5">
    <source>
        <dbReference type="ARBA" id="ARBA00022741"/>
    </source>
</evidence>
<dbReference type="CDD" id="cd00483">
    <property type="entry name" value="HPPK"/>
    <property type="match status" value="1"/>
</dbReference>
<dbReference type="Proteomes" id="UP000198896">
    <property type="component" value="Unassembled WGS sequence"/>
</dbReference>
<dbReference type="UniPathway" id="UPA00077">
    <property type="reaction ID" value="UER00155"/>
</dbReference>
<organism evidence="10 11">
    <name type="scientific">Succiniclasticum ruminis DSM 9236</name>
    <dbReference type="NCBI Taxonomy" id="1123323"/>
    <lineage>
        <taxon>Bacteria</taxon>
        <taxon>Bacillati</taxon>
        <taxon>Bacillota</taxon>
        <taxon>Negativicutes</taxon>
        <taxon>Acidaminococcales</taxon>
        <taxon>Acidaminococcaceae</taxon>
        <taxon>Succiniclasticum</taxon>
    </lineage>
</organism>
<name>A0A1I1ZQP2_9FIRM</name>
<dbReference type="NCBIfam" id="TIGR01498">
    <property type="entry name" value="folK"/>
    <property type="match status" value="1"/>
</dbReference>
<evidence type="ECO:0000259" key="9">
    <source>
        <dbReference type="PROSITE" id="PS00794"/>
    </source>
</evidence>
<dbReference type="InterPro" id="IPR000550">
    <property type="entry name" value="Hppk"/>
</dbReference>
<dbReference type="RefSeq" id="WP_093913182.1">
    <property type="nucleotide sequence ID" value="NZ_FONL01000004.1"/>
</dbReference>
<sequence length="157" mass="18126">MAIYIALGSNLGDKENNLKEALRRLTKKGITVCRVSGFISTAPYGVVDQPDFLNAVAEIETDKSPAELLQILLQTEREMGRKRVRRWGERNIDLDLLLYDDRIIELPELKVPHPDMQNRDFVLRPLVQIAPHMVHPVLKKTVEQLWKEMQDRGKEKT</sequence>
<evidence type="ECO:0000313" key="10">
    <source>
        <dbReference type="EMBL" id="SFE33956.1"/>
    </source>
</evidence>
<dbReference type="SUPFAM" id="SSF55083">
    <property type="entry name" value="6-hydroxymethyl-7,8-dihydropterin pyrophosphokinase, HPPK"/>
    <property type="match status" value="1"/>
</dbReference>
<dbReference type="GO" id="GO:0003848">
    <property type="term" value="F:2-amino-4-hydroxy-6-hydroxymethyldihydropteridine diphosphokinase activity"/>
    <property type="evidence" value="ECO:0007669"/>
    <property type="project" value="UniProtKB-EC"/>
</dbReference>
<dbReference type="GO" id="GO:0046654">
    <property type="term" value="P:tetrahydrofolate biosynthetic process"/>
    <property type="evidence" value="ECO:0007669"/>
    <property type="project" value="UniProtKB-UniPathway"/>
</dbReference>
<dbReference type="InterPro" id="IPR035907">
    <property type="entry name" value="Hppk_sf"/>
</dbReference>